<evidence type="ECO:0000313" key="2">
    <source>
        <dbReference type="EMBL" id="QDT31737.1"/>
    </source>
</evidence>
<evidence type="ECO:0000313" key="3">
    <source>
        <dbReference type="Proteomes" id="UP000315724"/>
    </source>
</evidence>
<keyword evidence="3" id="KW-1185">Reference proteome</keyword>
<dbReference type="KEGG" id="tpol:Mal48_09730"/>
<sequence length="277" mass="31208" precursor="true">MMRYMCLLWLTSTLAGGSYAVADQDSDLKQFQGKWEVTELVEDGKVVPKEAIQEWLPSGGKFEIVENAIIFVSPHDGKKQVKLFSLDVTQYPKGIDLSTRDKKDGSGIYRFDEGRLILCFSDPAESKRPTEFSAKEGSKHLLMVLRRSSERPTVAKVEPAGTTAKVLTDAQVANMLRGRWRYNDNVGSLFVTFNADNTFNTVREVTEIRLFQKFFVQTPVSTGKWSVVNGKLTFHILTSVKPELVNKLFDFNVRSISDGDFIFVDYLGRVGQASRVN</sequence>
<feature type="chain" id="PRO_5021762989" description="TIGR03067 domain-containing protein" evidence="1">
    <location>
        <begin position="23"/>
        <end position="277"/>
    </location>
</feature>
<feature type="signal peptide" evidence="1">
    <location>
        <begin position="1"/>
        <end position="22"/>
    </location>
</feature>
<dbReference type="InterPro" id="IPR017504">
    <property type="entry name" value="CHP03067_Planctomycetes"/>
</dbReference>
<keyword evidence="1" id="KW-0732">Signal</keyword>
<reference evidence="2 3" key="1">
    <citation type="submission" date="2019-02" db="EMBL/GenBank/DDBJ databases">
        <title>Deep-cultivation of Planctomycetes and their phenomic and genomic characterization uncovers novel biology.</title>
        <authorList>
            <person name="Wiegand S."/>
            <person name="Jogler M."/>
            <person name="Boedeker C."/>
            <person name="Pinto D."/>
            <person name="Vollmers J."/>
            <person name="Rivas-Marin E."/>
            <person name="Kohn T."/>
            <person name="Peeters S.H."/>
            <person name="Heuer A."/>
            <person name="Rast P."/>
            <person name="Oberbeckmann S."/>
            <person name="Bunk B."/>
            <person name="Jeske O."/>
            <person name="Meyerdierks A."/>
            <person name="Storesund J.E."/>
            <person name="Kallscheuer N."/>
            <person name="Luecker S."/>
            <person name="Lage O.M."/>
            <person name="Pohl T."/>
            <person name="Merkel B.J."/>
            <person name="Hornburger P."/>
            <person name="Mueller R.-W."/>
            <person name="Bruemmer F."/>
            <person name="Labrenz M."/>
            <person name="Spormann A.M."/>
            <person name="Op den Camp H."/>
            <person name="Overmann J."/>
            <person name="Amann R."/>
            <person name="Jetten M.S.M."/>
            <person name="Mascher T."/>
            <person name="Medema M.H."/>
            <person name="Devos D.P."/>
            <person name="Kaster A.-K."/>
            <person name="Ovreas L."/>
            <person name="Rohde M."/>
            <person name="Galperin M.Y."/>
            <person name="Jogler C."/>
        </authorList>
    </citation>
    <scope>NUCLEOTIDE SEQUENCE [LARGE SCALE GENOMIC DNA]</scope>
    <source>
        <strain evidence="2 3">Mal48</strain>
    </source>
</reference>
<organism evidence="2 3">
    <name type="scientific">Thalassoglobus polymorphus</name>
    <dbReference type="NCBI Taxonomy" id="2527994"/>
    <lineage>
        <taxon>Bacteria</taxon>
        <taxon>Pseudomonadati</taxon>
        <taxon>Planctomycetota</taxon>
        <taxon>Planctomycetia</taxon>
        <taxon>Planctomycetales</taxon>
        <taxon>Planctomycetaceae</taxon>
        <taxon>Thalassoglobus</taxon>
    </lineage>
</organism>
<evidence type="ECO:0000256" key="1">
    <source>
        <dbReference type="SAM" id="SignalP"/>
    </source>
</evidence>
<dbReference type="OrthoDB" id="292826at2"/>
<dbReference type="NCBIfam" id="TIGR03067">
    <property type="entry name" value="Planc_TIGR03067"/>
    <property type="match status" value="1"/>
</dbReference>
<gene>
    <name evidence="2" type="ORF">Mal48_09730</name>
</gene>
<accession>A0A517QJP3</accession>
<dbReference type="AlphaFoldDB" id="A0A517QJP3"/>
<dbReference type="RefSeq" id="WP_145196545.1">
    <property type="nucleotide sequence ID" value="NZ_CP036267.1"/>
</dbReference>
<evidence type="ECO:0008006" key="4">
    <source>
        <dbReference type="Google" id="ProtNLM"/>
    </source>
</evidence>
<protein>
    <recommendedName>
        <fullName evidence="4">TIGR03067 domain-containing protein</fullName>
    </recommendedName>
</protein>
<proteinExistence type="predicted"/>
<dbReference type="Proteomes" id="UP000315724">
    <property type="component" value="Chromosome"/>
</dbReference>
<name>A0A517QJP3_9PLAN</name>
<dbReference type="EMBL" id="CP036267">
    <property type="protein sequence ID" value="QDT31737.1"/>
    <property type="molecule type" value="Genomic_DNA"/>
</dbReference>